<proteinExistence type="predicted"/>
<protein>
    <submittedName>
        <fullName evidence="1">DUF1203 domain-containing protein</fullName>
    </submittedName>
</protein>
<keyword evidence="2" id="KW-1185">Reference proteome</keyword>
<name>A0A847SE73_9NEIS</name>
<comment type="caution">
    <text evidence="1">The sequence shown here is derived from an EMBL/GenBank/DDBJ whole genome shotgun (WGS) entry which is preliminary data.</text>
</comment>
<dbReference type="RefSeq" id="WP_168877244.1">
    <property type="nucleotide sequence ID" value="NZ_JABAIM010000002.1"/>
</dbReference>
<dbReference type="InterPro" id="IPR009593">
    <property type="entry name" value="DUF1203"/>
</dbReference>
<dbReference type="PIRSF" id="PIRSF034110">
    <property type="entry name" value="DUF1203"/>
    <property type="match status" value="1"/>
</dbReference>
<organism evidence="1 2">
    <name type="scientific">Leeia aquatica</name>
    <dbReference type="NCBI Taxonomy" id="2725557"/>
    <lineage>
        <taxon>Bacteria</taxon>
        <taxon>Pseudomonadati</taxon>
        <taxon>Pseudomonadota</taxon>
        <taxon>Betaproteobacteria</taxon>
        <taxon>Neisseriales</taxon>
        <taxon>Leeiaceae</taxon>
        <taxon>Leeia</taxon>
    </lineage>
</organism>
<evidence type="ECO:0000313" key="1">
    <source>
        <dbReference type="EMBL" id="NLR75589.1"/>
    </source>
</evidence>
<sequence length="155" mass="17183">MSFRIRGLPAAPFEHLLPLSDAALKAQGIQRLIIREPDSAPCRISLQDAAVGERVLLLNHAHHASSSLYAASGPIFIRESARETFDAMNQVPRALRLRLLSVRAYAAHGDMVDADVCEGAQLETLISRFFQQADAQFLHVHHARRGCYACRIDRA</sequence>
<dbReference type="Pfam" id="PF06718">
    <property type="entry name" value="DUF1203"/>
    <property type="match status" value="1"/>
</dbReference>
<dbReference type="EMBL" id="JABAIM010000002">
    <property type="protein sequence ID" value="NLR75589.1"/>
    <property type="molecule type" value="Genomic_DNA"/>
</dbReference>
<accession>A0A847SE73</accession>
<evidence type="ECO:0000313" key="2">
    <source>
        <dbReference type="Proteomes" id="UP000587991"/>
    </source>
</evidence>
<dbReference type="AlphaFoldDB" id="A0A847SE73"/>
<reference evidence="1 2" key="1">
    <citation type="submission" date="2020-04" db="EMBL/GenBank/DDBJ databases">
        <title>Draft genome of Leeia sp. IMCC25680.</title>
        <authorList>
            <person name="Song J."/>
            <person name="Cho J.-C."/>
        </authorList>
    </citation>
    <scope>NUCLEOTIDE SEQUENCE [LARGE SCALE GENOMIC DNA]</scope>
    <source>
        <strain evidence="1 2">IMCC25680</strain>
    </source>
</reference>
<gene>
    <name evidence="1" type="ORF">HF682_10495</name>
</gene>
<dbReference type="Proteomes" id="UP000587991">
    <property type="component" value="Unassembled WGS sequence"/>
</dbReference>